<dbReference type="InterPro" id="IPR001296">
    <property type="entry name" value="Glyco_trans_1"/>
</dbReference>
<evidence type="ECO:0000256" key="1">
    <source>
        <dbReference type="ARBA" id="ARBA00022676"/>
    </source>
</evidence>
<dbReference type="Proteomes" id="UP000238083">
    <property type="component" value="Unassembled WGS sequence"/>
</dbReference>
<proteinExistence type="predicted"/>
<dbReference type="InterPro" id="IPR028098">
    <property type="entry name" value="Glyco_trans_4-like_N"/>
</dbReference>
<feature type="compositionally biased region" description="Low complexity" evidence="3">
    <location>
        <begin position="31"/>
        <end position="42"/>
    </location>
</feature>
<evidence type="ECO:0000256" key="2">
    <source>
        <dbReference type="ARBA" id="ARBA00022679"/>
    </source>
</evidence>
<keyword evidence="1" id="KW-0328">Glycosyltransferase</keyword>
<sequence length="415" mass="43539">MAATSCFPQPVHPPLLSRTPSPVHPDRSLVRSTRTAGTSTRGRSLTVAVLGPSRYPVAEPYAGGLESFVGGLVRGLRERGHRVLLFAAQGSDDAQPEVLDGGGWEPDELSRRDPSMPAAAFMAEHHAHLRVMDALRTRYADEVDLVHNNSLHYLPLSLSATLPFPTVTTFHTPPTPWLTSALAAGGGSARFTSVSRFTGQQWAPWAPRAHVVHNGVDPGRWTPGPGGTNLLWFGRLVPEKGPHLAIAAAARAGRHLDLVGPALDEEYFARRIAPHLGRGVTWHGHLGGSPLARAVGRAGAVLVTPVWDEPFGLVAAEAAMCGTPVVALDRGGLREVVRPGSGSALGEVVAAGDVDALAAAVGPALAMDRARVRAAAEARLSAPAMIAGYEGVYRAVLSEASAEAPVEDHVRVAAS</sequence>
<keyword evidence="2 6" id="KW-0808">Transferase</keyword>
<dbReference type="Pfam" id="PF13439">
    <property type="entry name" value="Glyco_transf_4"/>
    <property type="match status" value="1"/>
</dbReference>
<gene>
    <name evidence="6" type="ORF">CLV37_11224</name>
</gene>
<accession>A0A2T0QZ49</accession>
<evidence type="ECO:0000313" key="6">
    <source>
        <dbReference type="EMBL" id="PRY11726.1"/>
    </source>
</evidence>
<name>A0A2T0QZ49_9ACTN</name>
<dbReference type="PANTHER" id="PTHR12526">
    <property type="entry name" value="GLYCOSYLTRANSFERASE"/>
    <property type="match status" value="1"/>
</dbReference>
<feature type="domain" description="Glycosyl transferase family 1" evidence="4">
    <location>
        <begin position="231"/>
        <end position="379"/>
    </location>
</feature>
<organism evidence="6 7">
    <name type="scientific">Kineococcus rhizosphaerae</name>
    <dbReference type="NCBI Taxonomy" id="559628"/>
    <lineage>
        <taxon>Bacteria</taxon>
        <taxon>Bacillati</taxon>
        <taxon>Actinomycetota</taxon>
        <taxon>Actinomycetes</taxon>
        <taxon>Kineosporiales</taxon>
        <taxon>Kineosporiaceae</taxon>
        <taxon>Kineococcus</taxon>
    </lineage>
</organism>
<evidence type="ECO:0000313" key="7">
    <source>
        <dbReference type="Proteomes" id="UP000238083"/>
    </source>
</evidence>
<dbReference type="PANTHER" id="PTHR12526:SF595">
    <property type="entry name" value="BLL5217 PROTEIN"/>
    <property type="match status" value="1"/>
</dbReference>
<evidence type="ECO:0000259" key="5">
    <source>
        <dbReference type="Pfam" id="PF13439"/>
    </source>
</evidence>
<protein>
    <submittedName>
        <fullName evidence="6">Glycosyltransferase involved in cell wall biosynthesis</fullName>
    </submittedName>
</protein>
<feature type="region of interest" description="Disordered" evidence="3">
    <location>
        <begin position="1"/>
        <end position="42"/>
    </location>
</feature>
<evidence type="ECO:0000256" key="3">
    <source>
        <dbReference type="SAM" id="MobiDB-lite"/>
    </source>
</evidence>
<feature type="domain" description="Glycosyltransferase subfamily 4-like N-terminal" evidence="5">
    <location>
        <begin position="63"/>
        <end position="219"/>
    </location>
</feature>
<reference evidence="6 7" key="1">
    <citation type="submission" date="2018-03" db="EMBL/GenBank/DDBJ databases">
        <title>Genomic Encyclopedia of Archaeal and Bacterial Type Strains, Phase II (KMG-II): from individual species to whole genera.</title>
        <authorList>
            <person name="Goeker M."/>
        </authorList>
    </citation>
    <scope>NUCLEOTIDE SEQUENCE [LARGE SCALE GENOMIC DNA]</scope>
    <source>
        <strain evidence="6 7">DSM 19711</strain>
    </source>
</reference>
<keyword evidence="7" id="KW-1185">Reference proteome</keyword>
<dbReference type="AlphaFoldDB" id="A0A2T0QZ49"/>
<dbReference type="Pfam" id="PF00534">
    <property type="entry name" value="Glycos_transf_1"/>
    <property type="match status" value="1"/>
</dbReference>
<comment type="caution">
    <text evidence="6">The sequence shown here is derived from an EMBL/GenBank/DDBJ whole genome shotgun (WGS) entry which is preliminary data.</text>
</comment>
<dbReference type="Gene3D" id="3.40.50.2000">
    <property type="entry name" value="Glycogen Phosphorylase B"/>
    <property type="match status" value="2"/>
</dbReference>
<dbReference type="EMBL" id="PVZF01000012">
    <property type="protein sequence ID" value="PRY11726.1"/>
    <property type="molecule type" value="Genomic_DNA"/>
</dbReference>
<dbReference type="GO" id="GO:0016757">
    <property type="term" value="F:glycosyltransferase activity"/>
    <property type="evidence" value="ECO:0007669"/>
    <property type="project" value="UniProtKB-KW"/>
</dbReference>
<dbReference type="SUPFAM" id="SSF53756">
    <property type="entry name" value="UDP-Glycosyltransferase/glycogen phosphorylase"/>
    <property type="match status" value="1"/>
</dbReference>
<evidence type="ECO:0000259" key="4">
    <source>
        <dbReference type="Pfam" id="PF00534"/>
    </source>
</evidence>